<keyword evidence="6" id="KW-0812">Transmembrane</keyword>
<dbReference type="RefSeq" id="WP_204344913.1">
    <property type="nucleotide sequence ID" value="NZ_JACNMJ010000001.1"/>
</dbReference>
<evidence type="ECO:0000259" key="10">
    <source>
        <dbReference type="Pfam" id="PF26002"/>
    </source>
</evidence>
<feature type="domain" description="AprE-like beta-barrel" evidence="10">
    <location>
        <begin position="227"/>
        <end position="318"/>
    </location>
</feature>
<evidence type="ECO:0000256" key="6">
    <source>
        <dbReference type="SAM" id="Phobius"/>
    </source>
</evidence>
<comment type="caution">
    <text evidence="11">The sequence shown here is derived from an EMBL/GenBank/DDBJ whole genome shotgun (WGS) entry which is preliminary data.</text>
</comment>
<keyword evidence="12" id="KW-1185">Reference proteome</keyword>
<keyword evidence="4" id="KW-0175">Coiled coil</keyword>
<keyword evidence="6" id="KW-1133">Transmembrane helix</keyword>
<feature type="domain" description="Multidrug resistance protein MdtA-like C-terminal permuted SH3" evidence="9">
    <location>
        <begin position="365"/>
        <end position="404"/>
    </location>
</feature>
<dbReference type="InterPro" id="IPR058625">
    <property type="entry name" value="MdtA-like_BSH"/>
</dbReference>
<keyword evidence="6" id="KW-0472">Membrane</keyword>
<feature type="compositionally biased region" description="Basic and acidic residues" evidence="5">
    <location>
        <begin position="414"/>
        <end position="435"/>
    </location>
</feature>
<evidence type="ECO:0000256" key="5">
    <source>
        <dbReference type="SAM" id="MobiDB-lite"/>
    </source>
</evidence>
<comment type="subcellular location">
    <subcellularLocation>
        <location evidence="1">Cell envelope</location>
    </subcellularLocation>
</comment>
<dbReference type="Gene3D" id="2.40.420.20">
    <property type="match status" value="1"/>
</dbReference>
<organism evidence="11 12">
    <name type="scientific">Psychroserpens algicola</name>
    <dbReference type="NCBI Taxonomy" id="1719034"/>
    <lineage>
        <taxon>Bacteria</taxon>
        <taxon>Pseudomonadati</taxon>
        <taxon>Bacteroidota</taxon>
        <taxon>Flavobacteriia</taxon>
        <taxon>Flavobacteriales</taxon>
        <taxon>Flavobacteriaceae</taxon>
        <taxon>Psychroserpens</taxon>
    </lineage>
</organism>
<sequence length="435" mass="47793">MTKRTKIILGIVFLILILMLIGFKQGFFGKKGNIKEVEFKKVALVDITEIVSATGKIQPEVEVKISSEVSGEILELPFKEGQQVKKGDLLVRVNPDLIQSAVSRSQASYQNVRAGLEQAEASLKEAKANYDRNKALFERGVISKADWDRAIAAYETATASRSSAYYSVQSAAATVNEAKDNLSRTEIYAPMSGTISLLNVELGERVVGTQQMAGTEILRVANLNNMEVEVDVNENDIVKVQIGDSTIVEVDAYLKKEFKGIVTEIANSAAGTLTADQVTNFRVKVRILEESYQDLIEGKPENYSPFRPGMTATVDIITDKRNNSIAVPISSIVIKTDTSSVKKNYKEASEDSEEIAPENEEKFECVFVNANGEAKLKVVKTGIQDDTNIEIVSGLNEGDEIITGPYTMVSKTLKPGDKVEQKNKNDKKEDESSED</sequence>
<comment type="similarity">
    <text evidence="2">Belongs to the membrane fusion protein (MFP) (TC 8.A.1) family.</text>
</comment>
<dbReference type="InterPro" id="IPR058624">
    <property type="entry name" value="MdtA-like_HH"/>
</dbReference>
<evidence type="ECO:0000256" key="1">
    <source>
        <dbReference type="ARBA" id="ARBA00004196"/>
    </source>
</evidence>
<feature type="domain" description="Multidrug resistance protein MdtA-like alpha-helical hairpin" evidence="7">
    <location>
        <begin position="109"/>
        <end position="172"/>
    </location>
</feature>
<dbReference type="Proteomes" id="UP001203687">
    <property type="component" value="Unassembled WGS sequence"/>
</dbReference>
<dbReference type="InterPro" id="IPR058982">
    <property type="entry name" value="Beta-barrel_AprE"/>
</dbReference>
<dbReference type="NCBIfam" id="TIGR01730">
    <property type="entry name" value="RND_mfp"/>
    <property type="match status" value="1"/>
</dbReference>
<evidence type="ECO:0000256" key="2">
    <source>
        <dbReference type="ARBA" id="ARBA00009477"/>
    </source>
</evidence>
<dbReference type="PANTHER" id="PTHR30469">
    <property type="entry name" value="MULTIDRUG RESISTANCE PROTEIN MDTA"/>
    <property type="match status" value="1"/>
</dbReference>
<dbReference type="Pfam" id="PF26002">
    <property type="entry name" value="Beta-barrel_AprE"/>
    <property type="match status" value="1"/>
</dbReference>
<keyword evidence="3" id="KW-0813">Transport</keyword>
<dbReference type="InterPro" id="IPR006143">
    <property type="entry name" value="RND_pump_MFP"/>
</dbReference>
<evidence type="ECO:0000259" key="8">
    <source>
        <dbReference type="Pfam" id="PF25917"/>
    </source>
</evidence>
<feature type="coiled-coil region" evidence="4">
    <location>
        <begin position="109"/>
        <end position="136"/>
    </location>
</feature>
<feature type="transmembrane region" description="Helical" evidence="6">
    <location>
        <begin position="7"/>
        <end position="28"/>
    </location>
</feature>
<dbReference type="SUPFAM" id="SSF111369">
    <property type="entry name" value="HlyD-like secretion proteins"/>
    <property type="match status" value="1"/>
</dbReference>
<proteinExistence type="inferred from homology"/>
<evidence type="ECO:0000313" key="12">
    <source>
        <dbReference type="Proteomes" id="UP001203687"/>
    </source>
</evidence>
<dbReference type="InterPro" id="IPR058627">
    <property type="entry name" value="MdtA-like_C"/>
</dbReference>
<dbReference type="PANTHER" id="PTHR30469:SF33">
    <property type="entry name" value="SLR1207 PROTEIN"/>
    <property type="match status" value="1"/>
</dbReference>
<dbReference type="Pfam" id="PF25917">
    <property type="entry name" value="BSH_RND"/>
    <property type="match status" value="1"/>
</dbReference>
<dbReference type="Gene3D" id="2.40.50.100">
    <property type="match status" value="1"/>
</dbReference>
<dbReference type="Pfam" id="PF25967">
    <property type="entry name" value="RND-MFP_C"/>
    <property type="match status" value="1"/>
</dbReference>
<protein>
    <submittedName>
        <fullName evidence="11">Efflux RND transporter periplasmic adaptor subunit</fullName>
    </submittedName>
</protein>
<gene>
    <name evidence="11" type="ORF">MUY34_15095</name>
</gene>
<evidence type="ECO:0000259" key="9">
    <source>
        <dbReference type="Pfam" id="PF25967"/>
    </source>
</evidence>
<dbReference type="Pfam" id="PF25876">
    <property type="entry name" value="HH_MFP_RND"/>
    <property type="match status" value="1"/>
</dbReference>
<evidence type="ECO:0000256" key="4">
    <source>
        <dbReference type="SAM" id="Coils"/>
    </source>
</evidence>
<dbReference type="Gene3D" id="1.10.287.470">
    <property type="entry name" value="Helix hairpin bin"/>
    <property type="match status" value="1"/>
</dbReference>
<dbReference type="EMBL" id="JALPQF010000017">
    <property type="protein sequence ID" value="MCK8481959.1"/>
    <property type="molecule type" value="Genomic_DNA"/>
</dbReference>
<evidence type="ECO:0000313" key="11">
    <source>
        <dbReference type="EMBL" id="MCK8481959.1"/>
    </source>
</evidence>
<name>A0ABT0HD48_9FLAO</name>
<feature type="region of interest" description="Disordered" evidence="5">
    <location>
        <begin position="410"/>
        <end position="435"/>
    </location>
</feature>
<evidence type="ECO:0000259" key="7">
    <source>
        <dbReference type="Pfam" id="PF25876"/>
    </source>
</evidence>
<dbReference type="Gene3D" id="2.40.30.170">
    <property type="match status" value="1"/>
</dbReference>
<reference evidence="11" key="1">
    <citation type="submission" date="2022-04" db="EMBL/GenBank/DDBJ databases">
        <authorList>
            <person name="Ren T."/>
        </authorList>
    </citation>
    <scope>NUCLEOTIDE SEQUENCE</scope>
    <source>
        <strain evidence="11">F63249</strain>
    </source>
</reference>
<feature type="domain" description="Multidrug resistance protein MdtA-like barrel-sandwich hybrid" evidence="8">
    <location>
        <begin position="63"/>
        <end position="211"/>
    </location>
</feature>
<evidence type="ECO:0000256" key="3">
    <source>
        <dbReference type="ARBA" id="ARBA00022448"/>
    </source>
</evidence>
<accession>A0ABT0HD48</accession>